<evidence type="ECO:0000259" key="2">
    <source>
        <dbReference type="Pfam" id="PF07859"/>
    </source>
</evidence>
<dbReference type="Pfam" id="PF07859">
    <property type="entry name" value="Abhydrolase_3"/>
    <property type="match status" value="1"/>
</dbReference>
<proteinExistence type="predicted"/>
<keyword evidence="1" id="KW-0378">Hydrolase</keyword>
<reference evidence="3" key="1">
    <citation type="journal article" date="2018" name="J. Ind. Microbiol. Biotechnol.">
        <title>Genome mining reveals uncommon alkylpyrones as type III PKS products from myxobacteria.</title>
        <authorList>
            <person name="Hug J.J."/>
            <person name="Panter F."/>
            <person name="Krug D."/>
            <person name="Muller R."/>
        </authorList>
    </citation>
    <scope>NUCLEOTIDE SEQUENCE</scope>
    <source>
        <strain evidence="3">MCy9118</strain>
    </source>
</reference>
<accession>A0A3Q8I9H0</accession>
<dbReference type="PANTHER" id="PTHR48081">
    <property type="entry name" value="AB HYDROLASE SUPERFAMILY PROTEIN C4A8.06C"/>
    <property type="match status" value="1"/>
</dbReference>
<feature type="domain" description="Alpha/beta hydrolase fold-3" evidence="2">
    <location>
        <begin position="77"/>
        <end position="281"/>
    </location>
</feature>
<dbReference type="Gene3D" id="3.40.50.1820">
    <property type="entry name" value="alpha/beta hydrolase"/>
    <property type="match status" value="1"/>
</dbReference>
<protein>
    <submittedName>
        <fullName evidence="3">Lipase/esterase</fullName>
    </submittedName>
</protein>
<dbReference type="InterPro" id="IPR013094">
    <property type="entry name" value="AB_hydrolase_3"/>
</dbReference>
<evidence type="ECO:0000313" key="3">
    <source>
        <dbReference type="EMBL" id="AYM53297.1"/>
    </source>
</evidence>
<dbReference type="PANTHER" id="PTHR48081:SF8">
    <property type="entry name" value="ALPHA_BETA HYDROLASE FOLD-3 DOMAIN-CONTAINING PROTEIN-RELATED"/>
    <property type="match status" value="1"/>
</dbReference>
<dbReference type="InterPro" id="IPR029058">
    <property type="entry name" value="AB_hydrolase_fold"/>
</dbReference>
<evidence type="ECO:0000256" key="1">
    <source>
        <dbReference type="ARBA" id="ARBA00022801"/>
    </source>
</evidence>
<dbReference type="GO" id="GO:0016787">
    <property type="term" value="F:hydrolase activity"/>
    <property type="evidence" value="ECO:0007669"/>
    <property type="project" value="UniProtKB-KW"/>
</dbReference>
<dbReference type="AlphaFoldDB" id="A0A3Q8I9H0"/>
<dbReference type="InterPro" id="IPR050300">
    <property type="entry name" value="GDXG_lipolytic_enzyme"/>
</dbReference>
<dbReference type="SUPFAM" id="SSF53474">
    <property type="entry name" value="alpha/beta-Hydrolases"/>
    <property type="match status" value="1"/>
</dbReference>
<sequence length="311" mass="33587">MALDPELVAIAQALPPTDLRDPVALRASATELLSRLPRSPTTGVLIEDIRLDADKESPALRIRMYGPEGTSAHAPAILWLHSGGFVAGSIEAEDSLCIDMARAVGARVFSVDYRLAPEHPFPAGLDDSERALRWLRDFAARLGIDPRRIAVAGQSAGGALAASLVLRTVHQGGADIAFQLLIDPVLDDRLETHSMRTFIDTPLWNRPAAELSWCYYLGAERGDVSPYAAPARAHRLAGLPPTYIGTSDQDPVRDEGILYALRLSEAGVSVELHHFPGTFHGSNVLAPDAAISKRQQAELHAALRRALTRVP</sequence>
<name>A0A3Q8I9H0_9BACT</name>
<dbReference type="EMBL" id="MH908899">
    <property type="protein sequence ID" value="AYM53297.1"/>
    <property type="molecule type" value="Genomic_DNA"/>
</dbReference>
<organism evidence="3">
    <name type="scientific">Cystobacter fuscus</name>
    <dbReference type="NCBI Taxonomy" id="43"/>
    <lineage>
        <taxon>Bacteria</taxon>
        <taxon>Pseudomonadati</taxon>
        <taxon>Myxococcota</taxon>
        <taxon>Myxococcia</taxon>
        <taxon>Myxococcales</taxon>
        <taxon>Cystobacterineae</taxon>
        <taxon>Archangiaceae</taxon>
        <taxon>Cystobacter</taxon>
    </lineage>
</organism>